<dbReference type="EMBL" id="JAGMVJ010000012">
    <property type="protein sequence ID" value="KAH7084567.1"/>
    <property type="molecule type" value="Genomic_DNA"/>
</dbReference>
<dbReference type="InterPro" id="IPR037730">
    <property type="entry name" value="IMP2"/>
</dbReference>
<dbReference type="InterPro" id="IPR000223">
    <property type="entry name" value="Pept_S26A_signal_pept_1"/>
</dbReference>
<keyword evidence="5 11" id="KW-0999">Mitochondrion inner membrane</keyword>
<dbReference type="CDD" id="cd06530">
    <property type="entry name" value="S26_SPase_I"/>
    <property type="match status" value="1"/>
</dbReference>
<dbReference type="PANTHER" id="PTHR46041">
    <property type="entry name" value="MITOCHONDRIAL INNER MEMBRANE PROTEASE SUBUNIT 2"/>
    <property type="match status" value="1"/>
</dbReference>
<accession>A0A8K0R3W8</accession>
<comment type="similarity">
    <text evidence="2">Belongs to the peptidase S26 family. IMP2 subfamily.</text>
</comment>
<feature type="compositionally biased region" description="Pro residues" evidence="12">
    <location>
        <begin position="1"/>
        <end position="16"/>
    </location>
</feature>
<keyword evidence="15" id="KW-1185">Reference proteome</keyword>
<name>A0A8K0R3W8_9PLEO</name>
<evidence type="ECO:0000256" key="5">
    <source>
        <dbReference type="ARBA" id="ARBA00022792"/>
    </source>
</evidence>
<feature type="active site" evidence="10">
    <location>
        <position position="142"/>
    </location>
</feature>
<evidence type="ECO:0000256" key="3">
    <source>
        <dbReference type="ARBA" id="ARBA00022670"/>
    </source>
</evidence>
<evidence type="ECO:0000256" key="10">
    <source>
        <dbReference type="PIRSR" id="PIRSR600223-1"/>
    </source>
</evidence>
<feature type="region of interest" description="Disordered" evidence="12">
    <location>
        <begin position="1"/>
        <end position="48"/>
    </location>
</feature>
<comment type="caution">
    <text evidence="14">The sequence shown here is derived from an EMBL/GenBank/DDBJ whole genome shotgun (WGS) entry which is preliminary data.</text>
</comment>
<evidence type="ECO:0000256" key="12">
    <source>
        <dbReference type="SAM" id="MobiDB-lite"/>
    </source>
</evidence>
<dbReference type="GO" id="GO:0042720">
    <property type="term" value="C:mitochondrial inner membrane peptidase complex"/>
    <property type="evidence" value="ECO:0007669"/>
    <property type="project" value="InterPro"/>
</dbReference>
<dbReference type="InterPro" id="IPR036286">
    <property type="entry name" value="LexA/Signal_pep-like_sf"/>
</dbReference>
<feature type="compositionally biased region" description="Polar residues" evidence="12">
    <location>
        <begin position="36"/>
        <end position="48"/>
    </location>
</feature>
<dbReference type="PANTHER" id="PTHR46041:SF2">
    <property type="entry name" value="MITOCHONDRIAL INNER MEMBRANE PROTEASE SUBUNIT 2"/>
    <property type="match status" value="1"/>
</dbReference>
<evidence type="ECO:0000256" key="7">
    <source>
        <dbReference type="ARBA" id="ARBA00022989"/>
    </source>
</evidence>
<keyword evidence="9" id="KW-0472">Membrane</keyword>
<keyword evidence="8 11" id="KW-0496">Mitochondrion</keyword>
<evidence type="ECO:0000313" key="15">
    <source>
        <dbReference type="Proteomes" id="UP000813461"/>
    </source>
</evidence>
<keyword evidence="4" id="KW-0812">Transmembrane</keyword>
<proteinExistence type="inferred from homology"/>
<evidence type="ECO:0000259" key="13">
    <source>
        <dbReference type="Pfam" id="PF10502"/>
    </source>
</evidence>
<gene>
    <name evidence="14" type="ORF">FB567DRAFT_85513</name>
</gene>
<evidence type="ECO:0000256" key="6">
    <source>
        <dbReference type="ARBA" id="ARBA00022801"/>
    </source>
</evidence>
<feature type="active site" evidence="10">
    <location>
        <position position="89"/>
    </location>
</feature>
<organism evidence="14 15">
    <name type="scientific">Paraphoma chrysanthemicola</name>
    <dbReference type="NCBI Taxonomy" id="798071"/>
    <lineage>
        <taxon>Eukaryota</taxon>
        <taxon>Fungi</taxon>
        <taxon>Dikarya</taxon>
        <taxon>Ascomycota</taxon>
        <taxon>Pezizomycotina</taxon>
        <taxon>Dothideomycetes</taxon>
        <taxon>Pleosporomycetidae</taxon>
        <taxon>Pleosporales</taxon>
        <taxon>Pleosporineae</taxon>
        <taxon>Phaeosphaeriaceae</taxon>
        <taxon>Paraphoma</taxon>
    </lineage>
</organism>
<dbReference type="GO" id="GO:0006465">
    <property type="term" value="P:signal peptide processing"/>
    <property type="evidence" value="ECO:0007669"/>
    <property type="project" value="InterPro"/>
</dbReference>
<evidence type="ECO:0000256" key="1">
    <source>
        <dbReference type="ARBA" id="ARBA00004434"/>
    </source>
</evidence>
<evidence type="ECO:0000313" key="14">
    <source>
        <dbReference type="EMBL" id="KAH7084567.1"/>
    </source>
</evidence>
<evidence type="ECO:0000256" key="11">
    <source>
        <dbReference type="RuleBase" id="RU362041"/>
    </source>
</evidence>
<dbReference type="InterPro" id="IPR019758">
    <property type="entry name" value="Pept_S26A_signal_pept_1_CS"/>
</dbReference>
<dbReference type="GO" id="GO:0006627">
    <property type="term" value="P:protein processing involved in protein targeting to mitochondrion"/>
    <property type="evidence" value="ECO:0007669"/>
    <property type="project" value="InterPro"/>
</dbReference>
<evidence type="ECO:0000256" key="9">
    <source>
        <dbReference type="ARBA" id="ARBA00023136"/>
    </source>
</evidence>
<dbReference type="OrthoDB" id="9996127at2759"/>
<evidence type="ECO:0000256" key="2">
    <source>
        <dbReference type="ARBA" id="ARBA00007066"/>
    </source>
</evidence>
<dbReference type="SUPFAM" id="SSF51306">
    <property type="entry name" value="LexA/Signal peptidase"/>
    <property type="match status" value="1"/>
</dbReference>
<reference evidence="14" key="1">
    <citation type="journal article" date="2021" name="Nat. Commun.">
        <title>Genetic determinants of endophytism in the Arabidopsis root mycobiome.</title>
        <authorList>
            <person name="Mesny F."/>
            <person name="Miyauchi S."/>
            <person name="Thiergart T."/>
            <person name="Pickel B."/>
            <person name="Atanasova L."/>
            <person name="Karlsson M."/>
            <person name="Huettel B."/>
            <person name="Barry K.W."/>
            <person name="Haridas S."/>
            <person name="Chen C."/>
            <person name="Bauer D."/>
            <person name="Andreopoulos W."/>
            <person name="Pangilinan J."/>
            <person name="LaButti K."/>
            <person name="Riley R."/>
            <person name="Lipzen A."/>
            <person name="Clum A."/>
            <person name="Drula E."/>
            <person name="Henrissat B."/>
            <person name="Kohler A."/>
            <person name="Grigoriev I.V."/>
            <person name="Martin F.M."/>
            <person name="Hacquard S."/>
        </authorList>
    </citation>
    <scope>NUCLEOTIDE SEQUENCE</scope>
    <source>
        <strain evidence="14">MPI-SDFR-AT-0120</strain>
    </source>
</reference>
<feature type="domain" description="Peptidase S26" evidence="13">
    <location>
        <begin position="60"/>
        <end position="234"/>
    </location>
</feature>
<evidence type="ECO:0000256" key="8">
    <source>
        <dbReference type="ARBA" id="ARBA00023128"/>
    </source>
</evidence>
<dbReference type="Pfam" id="PF10502">
    <property type="entry name" value="Peptidase_S26"/>
    <property type="match status" value="1"/>
</dbReference>
<dbReference type="PRINTS" id="PR00727">
    <property type="entry name" value="LEADERPTASE"/>
</dbReference>
<dbReference type="GO" id="GO:0004252">
    <property type="term" value="F:serine-type endopeptidase activity"/>
    <property type="evidence" value="ECO:0007669"/>
    <property type="project" value="InterPro"/>
</dbReference>
<sequence length="271" mass="30366">MPPKPRISLPTKPPPTIKARTAPPFSARPAPKPQASRATPTSRAPHTSWYNNANLRFQTKWTFRIIISGCTLIYIRDQWVYITPIKGASMAPTINPTVHETGQKDWLILRPILHRATNPDDIQRGDIVVFWKTNKPEEAGVKRVVALEGDTVYPQRGYALDPDVLATRRLAGLPDGLPDHDDDSILADREEGGKIVVPYGHVWVEGDNARNSLDSREMGPISKGLIESKAVWIWRGWGRFLQVGDARSEKEKRLGSRVVKGRSEVPAMFLE</sequence>
<keyword evidence="6 11" id="KW-0378">Hydrolase</keyword>
<keyword evidence="3 11" id="KW-0645">Protease</keyword>
<dbReference type="Proteomes" id="UP000813461">
    <property type="component" value="Unassembled WGS sequence"/>
</dbReference>
<comment type="subcellular location">
    <subcellularLocation>
        <location evidence="1">Mitochondrion inner membrane</location>
        <topology evidence="1">Single-pass membrane protein</topology>
    </subcellularLocation>
</comment>
<evidence type="ECO:0000256" key="4">
    <source>
        <dbReference type="ARBA" id="ARBA00022692"/>
    </source>
</evidence>
<dbReference type="EC" id="3.4.21.-" evidence="11"/>
<dbReference type="InterPro" id="IPR019533">
    <property type="entry name" value="Peptidase_S26"/>
</dbReference>
<dbReference type="PROSITE" id="PS00761">
    <property type="entry name" value="SPASE_I_3"/>
    <property type="match status" value="1"/>
</dbReference>
<dbReference type="AlphaFoldDB" id="A0A8K0R3W8"/>
<protein>
    <recommendedName>
        <fullName evidence="11">Mitochondrial inner membrane protease subunit</fullName>
        <ecNumber evidence="11">3.4.21.-</ecNumber>
    </recommendedName>
</protein>
<keyword evidence="7" id="KW-1133">Transmembrane helix</keyword>
<dbReference type="Gene3D" id="2.10.109.10">
    <property type="entry name" value="Umud Fragment, subunit A"/>
    <property type="match status" value="1"/>
</dbReference>
<dbReference type="NCBIfam" id="TIGR02227">
    <property type="entry name" value="sigpep_I_bact"/>
    <property type="match status" value="1"/>
</dbReference>